<keyword evidence="11" id="KW-1278">Translocase</keyword>
<evidence type="ECO:0000313" key="18">
    <source>
        <dbReference type="EMBL" id="WKW14006.1"/>
    </source>
</evidence>
<dbReference type="SUPFAM" id="SSF56784">
    <property type="entry name" value="HAD-like"/>
    <property type="match status" value="1"/>
</dbReference>
<dbReference type="EMBL" id="CP130613">
    <property type="protein sequence ID" value="WKW14006.1"/>
    <property type="molecule type" value="Genomic_DNA"/>
</dbReference>
<dbReference type="InterPro" id="IPR001757">
    <property type="entry name" value="P_typ_ATPase"/>
</dbReference>
<dbReference type="Pfam" id="PF00122">
    <property type="entry name" value="E1-E2_ATPase"/>
    <property type="match status" value="1"/>
</dbReference>
<accession>A0AA49Q6P9</accession>
<feature type="transmembrane region" description="Helical" evidence="15">
    <location>
        <begin position="464"/>
        <end position="488"/>
    </location>
</feature>
<dbReference type="SFLD" id="SFLDF00027">
    <property type="entry name" value="p-type_atpase"/>
    <property type="match status" value="1"/>
</dbReference>
<dbReference type="GO" id="GO:0005886">
    <property type="term" value="C:plasma membrane"/>
    <property type="evidence" value="ECO:0007669"/>
    <property type="project" value="UniProtKB-SubCell"/>
</dbReference>
<keyword evidence="12 15" id="KW-1133">Transmembrane helix</keyword>
<dbReference type="InterPro" id="IPR006121">
    <property type="entry name" value="HMA_dom"/>
</dbReference>
<evidence type="ECO:0000256" key="5">
    <source>
        <dbReference type="ARBA" id="ARBA00022553"/>
    </source>
</evidence>
<gene>
    <name evidence="17" type="ORF">Strain138_000331</name>
    <name evidence="18" type="ORF">Strain318_000331</name>
</gene>
<comment type="similarity">
    <text evidence="2 15">Belongs to the cation transport ATPase (P-type) (TC 3.A.3) family. Type IB subfamily.</text>
</comment>
<keyword evidence="9 15" id="KW-0067">ATP-binding</keyword>
<evidence type="ECO:0000256" key="11">
    <source>
        <dbReference type="ARBA" id="ARBA00022967"/>
    </source>
</evidence>
<dbReference type="CDD" id="cd00371">
    <property type="entry name" value="HMA"/>
    <property type="match status" value="1"/>
</dbReference>
<feature type="transmembrane region" description="Helical" evidence="15">
    <location>
        <begin position="187"/>
        <end position="210"/>
    </location>
</feature>
<dbReference type="InterPro" id="IPR023299">
    <property type="entry name" value="ATPase_P-typ_cyto_dom_N"/>
</dbReference>
<evidence type="ECO:0000256" key="12">
    <source>
        <dbReference type="ARBA" id="ARBA00022989"/>
    </source>
</evidence>
<feature type="transmembrane region" description="Helical" evidence="15">
    <location>
        <begin position="765"/>
        <end position="781"/>
    </location>
</feature>
<dbReference type="EMBL" id="CP130612">
    <property type="protein sequence ID" value="WKW11096.1"/>
    <property type="molecule type" value="Genomic_DNA"/>
</dbReference>
<dbReference type="InterPro" id="IPR036412">
    <property type="entry name" value="HAD-like_sf"/>
</dbReference>
<keyword evidence="8 15" id="KW-0547">Nucleotide-binding</keyword>
<feature type="transmembrane region" description="Helical" evidence="15">
    <location>
        <begin position="222"/>
        <end position="240"/>
    </location>
</feature>
<keyword evidence="14 15" id="KW-0472">Membrane</keyword>
<dbReference type="PROSITE" id="PS00154">
    <property type="entry name" value="ATPASE_E1_E2"/>
    <property type="match status" value="1"/>
</dbReference>
<dbReference type="GO" id="GO:0043682">
    <property type="term" value="F:P-type divalent copper transporter activity"/>
    <property type="evidence" value="ECO:0007669"/>
    <property type="project" value="TreeGrafter"/>
</dbReference>
<dbReference type="InterPro" id="IPR018303">
    <property type="entry name" value="ATPase_P-typ_P_site"/>
</dbReference>
<dbReference type="GO" id="GO:0016887">
    <property type="term" value="F:ATP hydrolysis activity"/>
    <property type="evidence" value="ECO:0007669"/>
    <property type="project" value="InterPro"/>
</dbReference>
<dbReference type="InterPro" id="IPR044492">
    <property type="entry name" value="P_typ_ATPase_HD_dom"/>
</dbReference>
<evidence type="ECO:0000256" key="14">
    <source>
        <dbReference type="ARBA" id="ARBA00023136"/>
    </source>
</evidence>
<evidence type="ECO:0000256" key="10">
    <source>
        <dbReference type="ARBA" id="ARBA00022842"/>
    </source>
</evidence>
<dbReference type="KEGG" id="pspc:Strain318_000331"/>
<dbReference type="Gene3D" id="3.40.50.1000">
    <property type="entry name" value="HAD superfamily/HAD-like"/>
    <property type="match status" value="1"/>
</dbReference>
<reference evidence="17" key="1">
    <citation type="submission" date="2023-07" db="EMBL/GenBank/DDBJ databases">
        <authorList>
            <person name="Haufschild T."/>
            <person name="Kallscheuer N."/>
            <person name="Hammer J."/>
            <person name="Kohn T."/>
            <person name="Kabuu M."/>
            <person name="Jogler M."/>
            <person name="Wohfarth N."/>
            <person name="Heuer A."/>
            <person name="Rohde M."/>
            <person name="van Teeseling M.C.F."/>
            <person name="Jogler C."/>
        </authorList>
    </citation>
    <scope>NUCLEOTIDE SEQUENCE</scope>
    <source>
        <strain evidence="17">Strain 138</strain>
        <strain evidence="18">Strain 318</strain>
    </source>
</reference>
<protein>
    <submittedName>
        <fullName evidence="17">Heavy metal translocating P-type ATPase metal-binding domain-containing protein</fullName>
    </submittedName>
</protein>
<dbReference type="SFLD" id="SFLDS00003">
    <property type="entry name" value="Haloacid_Dehalogenase"/>
    <property type="match status" value="1"/>
</dbReference>
<feature type="transmembrane region" description="Helical" evidence="15">
    <location>
        <begin position="787"/>
        <end position="805"/>
    </location>
</feature>
<evidence type="ECO:0000256" key="8">
    <source>
        <dbReference type="ARBA" id="ARBA00022741"/>
    </source>
</evidence>
<dbReference type="InterPro" id="IPR023214">
    <property type="entry name" value="HAD_sf"/>
</dbReference>
<evidence type="ECO:0000256" key="6">
    <source>
        <dbReference type="ARBA" id="ARBA00022692"/>
    </source>
</evidence>
<keyword evidence="10" id="KW-0460">Magnesium</keyword>
<dbReference type="PANTHER" id="PTHR43520:SF5">
    <property type="entry name" value="CATION-TRANSPORTING P-TYPE ATPASE-RELATED"/>
    <property type="match status" value="1"/>
</dbReference>
<dbReference type="SUPFAM" id="SSF81665">
    <property type="entry name" value="Calcium ATPase, transmembrane domain M"/>
    <property type="match status" value="1"/>
</dbReference>
<evidence type="ECO:0000256" key="9">
    <source>
        <dbReference type="ARBA" id="ARBA00022840"/>
    </source>
</evidence>
<name>A0AA49Q3P6_9BACT</name>
<keyword evidence="7 15" id="KW-0479">Metal-binding</keyword>
<dbReference type="PRINTS" id="PR00119">
    <property type="entry name" value="CATATPASE"/>
</dbReference>
<dbReference type="Gene3D" id="3.30.70.100">
    <property type="match status" value="1"/>
</dbReference>
<proteinExistence type="inferred from homology"/>
<keyword evidence="3" id="KW-0813">Transport</keyword>
<dbReference type="GO" id="GO:0055070">
    <property type="term" value="P:copper ion homeostasis"/>
    <property type="evidence" value="ECO:0007669"/>
    <property type="project" value="TreeGrafter"/>
</dbReference>
<feature type="transmembrane region" description="Helical" evidence="15">
    <location>
        <begin position="432"/>
        <end position="452"/>
    </location>
</feature>
<dbReference type="InterPro" id="IPR023298">
    <property type="entry name" value="ATPase_P-typ_TM_dom_sf"/>
</dbReference>
<dbReference type="NCBIfam" id="TIGR01494">
    <property type="entry name" value="ATPase_P-type"/>
    <property type="match status" value="1"/>
</dbReference>
<dbReference type="GO" id="GO:0005507">
    <property type="term" value="F:copper ion binding"/>
    <property type="evidence" value="ECO:0007669"/>
    <property type="project" value="TreeGrafter"/>
</dbReference>
<dbReference type="Gene3D" id="2.70.150.10">
    <property type="entry name" value="Calcium-transporting ATPase, cytoplasmic transduction domain A"/>
    <property type="match status" value="1"/>
</dbReference>
<evidence type="ECO:0000256" key="1">
    <source>
        <dbReference type="ARBA" id="ARBA00004651"/>
    </source>
</evidence>
<dbReference type="NCBIfam" id="TIGR01525">
    <property type="entry name" value="ATPase-IB_hvy"/>
    <property type="match status" value="1"/>
</dbReference>
<evidence type="ECO:0000259" key="16">
    <source>
        <dbReference type="PROSITE" id="PS50846"/>
    </source>
</evidence>
<evidence type="ECO:0000256" key="13">
    <source>
        <dbReference type="ARBA" id="ARBA00023065"/>
    </source>
</evidence>
<dbReference type="SUPFAM" id="SSF81653">
    <property type="entry name" value="Calcium ATPase, transduction domain A"/>
    <property type="match status" value="1"/>
</dbReference>
<dbReference type="PROSITE" id="PS50846">
    <property type="entry name" value="HMA_2"/>
    <property type="match status" value="1"/>
</dbReference>
<dbReference type="AlphaFoldDB" id="A0AA49Q3P6"/>
<dbReference type="InterPro" id="IPR027256">
    <property type="entry name" value="P-typ_ATPase_IB"/>
</dbReference>
<dbReference type="SFLD" id="SFLDG00002">
    <property type="entry name" value="C1.7:_P-type_atpase_like"/>
    <property type="match status" value="1"/>
</dbReference>
<organism evidence="17">
    <name type="scientific">Pseudogemmatithrix spongiicola</name>
    <dbReference type="NCBI Taxonomy" id="3062599"/>
    <lineage>
        <taxon>Bacteria</taxon>
        <taxon>Pseudomonadati</taxon>
        <taxon>Gemmatimonadota</taxon>
        <taxon>Gemmatimonadia</taxon>
        <taxon>Gemmatimonadales</taxon>
        <taxon>Gemmatimonadaceae</taxon>
        <taxon>Pseudogemmatithrix</taxon>
    </lineage>
</organism>
<keyword evidence="4 15" id="KW-1003">Cell membrane</keyword>
<evidence type="ECO:0000313" key="17">
    <source>
        <dbReference type="EMBL" id="WKW11096.1"/>
    </source>
</evidence>
<evidence type="ECO:0000256" key="15">
    <source>
        <dbReference type="RuleBase" id="RU362081"/>
    </source>
</evidence>
<keyword evidence="6 15" id="KW-0812">Transmembrane</keyword>
<keyword evidence="13" id="KW-0406">Ion transport</keyword>
<feature type="transmembrane region" description="Helical" evidence="15">
    <location>
        <begin position="280"/>
        <end position="298"/>
    </location>
</feature>
<dbReference type="InterPro" id="IPR008250">
    <property type="entry name" value="ATPase_P-typ_transduc_dom_A_sf"/>
</dbReference>
<dbReference type="Gene3D" id="3.40.1110.10">
    <property type="entry name" value="Calcium-transporting ATPase, cytoplasmic domain N"/>
    <property type="match status" value="1"/>
</dbReference>
<dbReference type="Proteomes" id="UP001229955">
    <property type="component" value="Chromosome"/>
</dbReference>
<dbReference type="NCBIfam" id="TIGR01511">
    <property type="entry name" value="ATPase-IB1_Cu"/>
    <property type="match status" value="1"/>
</dbReference>
<dbReference type="PANTHER" id="PTHR43520">
    <property type="entry name" value="ATP7, ISOFORM B"/>
    <property type="match status" value="1"/>
</dbReference>
<dbReference type="Pfam" id="PF00403">
    <property type="entry name" value="HMA"/>
    <property type="match status" value="1"/>
</dbReference>
<comment type="subcellular location">
    <subcellularLocation>
        <location evidence="1">Cell membrane</location>
        <topology evidence="1">Multi-pass membrane protein</topology>
    </subcellularLocation>
</comment>
<dbReference type="InterPro" id="IPR059000">
    <property type="entry name" value="ATPase_P-type_domA"/>
</dbReference>
<dbReference type="SUPFAM" id="SSF55008">
    <property type="entry name" value="HMA, heavy metal-associated domain"/>
    <property type="match status" value="1"/>
</dbReference>
<evidence type="ECO:0000256" key="7">
    <source>
        <dbReference type="ARBA" id="ARBA00022723"/>
    </source>
</evidence>
<dbReference type="RefSeq" id="WP_367886798.1">
    <property type="nucleotide sequence ID" value="NZ_CP130612.1"/>
</dbReference>
<dbReference type="Pfam" id="PF00702">
    <property type="entry name" value="Hydrolase"/>
    <property type="match status" value="1"/>
</dbReference>
<feature type="domain" description="HMA" evidence="16">
    <location>
        <begin position="99"/>
        <end position="165"/>
    </location>
</feature>
<evidence type="ECO:0000256" key="3">
    <source>
        <dbReference type="ARBA" id="ARBA00022448"/>
    </source>
</evidence>
<evidence type="ECO:0000256" key="2">
    <source>
        <dbReference type="ARBA" id="ARBA00006024"/>
    </source>
</evidence>
<dbReference type="GO" id="GO:0005524">
    <property type="term" value="F:ATP binding"/>
    <property type="evidence" value="ECO:0007669"/>
    <property type="project" value="UniProtKB-UniRule"/>
</dbReference>
<sequence length="815" mass="86071">MGSTLTTELTLGVGADARCAHCGLEATAGDARTVDGATYCCAGCETAASIIRQSGLSGGFYALPERRSSRVAPSGRSYAEFDHEAFHAAHVKALPDGLREVQFYLEGVHCASCVWLVERVPLIVPGAVRAELDVTRAVARLAWDPTAVSLSALARALDQLGYPPHAFRGHRADEARKAEERAMLTRIGVAGAIAGNVMTIALALYSGIFSGMEREFERYFRWLSWILVTPALFWPGRTFFTSAWQALKNKRLHMDVPIALALALGYVQGAVNTLRDGGPIYFDAVGTLIFLLLVGRYLQHRAQRSAADSAALLGALSPATARVVDGEHVKEVPSEAVLPGMTLDVRPGDTLAADGTVVRGTSSLDLALLTGESRPVRVGEGEKVFAGTVNLSSPLRVHVEEAGITSRLGRLLRDVEDGSRERPPVVLLADRIAGYFIAVVLVLAAITATLWWQRDMYFAIDSAIALLVVTCPCALAIATPLAFTVAVGRAAGRGILVKGAHSLETLTGRGTIFLDKTGTLTEGRMELEAFDGPAELRSAILGLERHSRHPVAAAFAQAWADVEPRDVVEYEETLGGGLRGRVDGRELIVGRPEWVLARSARVAERLQGASPLDARLTPVLIAVDGEVVARAGFGDPLRSTAKGMIGELQAHGWEVRLLSGDAPQVVRAVASALGIPAEQAEGAASPERKREAIAAARAQGTVVMVGDGVNDAAAIAAATVGIAVRGGAEASMAAADVYLAKRGVASLGELFAGARRTTSVIQRNMAVALGYNAISVAMAMMGILDPLFAAVLMPLGSVTVILATWRATTFPKEAL</sequence>
<dbReference type="InterPro" id="IPR021993">
    <property type="entry name" value="ATPase-cat-bd"/>
</dbReference>
<keyword evidence="19" id="KW-1185">Reference proteome</keyword>
<accession>A0AA49Q3P6</accession>
<evidence type="ECO:0000256" key="4">
    <source>
        <dbReference type="ARBA" id="ARBA00022475"/>
    </source>
</evidence>
<dbReference type="InterPro" id="IPR036163">
    <property type="entry name" value="HMA_dom_sf"/>
</dbReference>
<keyword evidence="5" id="KW-0597">Phosphoprotein</keyword>
<dbReference type="Pfam" id="PF12156">
    <property type="entry name" value="ATPase-cat_bd"/>
    <property type="match status" value="1"/>
</dbReference>
<evidence type="ECO:0000313" key="19">
    <source>
        <dbReference type="Proteomes" id="UP001229955"/>
    </source>
</evidence>